<dbReference type="AlphaFoldDB" id="A0AB36TBL8"/>
<evidence type="ECO:0000256" key="1">
    <source>
        <dbReference type="SAM" id="Phobius"/>
    </source>
</evidence>
<proteinExistence type="predicted"/>
<protein>
    <submittedName>
        <fullName evidence="2">Membrane protein</fullName>
    </submittedName>
</protein>
<name>A0AB36TBL8_ACETH</name>
<keyword evidence="1" id="KW-0812">Transmembrane</keyword>
<evidence type="ECO:0000313" key="2">
    <source>
        <dbReference type="EMBL" id="PFH01288.1"/>
    </source>
</evidence>
<dbReference type="Proteomes" id="UP000223596">
    <property type="component" value="Unassembled WGS sequence"/>
</dbReference>
<reference evidence="2 3" key="1">
    <citation type="submission" date="2017-09" db="EMBL/GenBank/DDBJ databases">
        <title>Evaluation of Pacific Biosciences Sequencing Technology to Finishing C. thermocellum Genome Sequences.</title>
        <authorList>
            <person name="Brown S."/>
        </authorList>
    </citation>
    <scope>NUCLEOTIDE SEQUENCE [LARGE SCALE GENOMIC DNA]</scope>
    <source>
        <strain evidence="2 3">AD2</strain>
    </source>
</reference>
<dbReference type="PANTHER" id="PTHR36109">
    <property type="entry name" value="MEMBRANE PROTEIN-RELATED"/>
    <property type="match status" value="1"/>
</dbReference>
<accession>A0AB36TBL8</accession>
<organism evidence="2 3">
    <name type="scientific">Acetivibrio thermocellus AD2</name>
    <dbReference type="NCBI Taxonomy" id="1138384"/>
    <lineage>
        <taxon>Bacteria</taxon>
        <taxon>Bacillati</taxon>
        <taxon>Bacillota</taxon>
        <taxon>Clostridia</taxon>
        <taxon>Eubacteriales</taxon>
        <taxon>Oscillospiraceae</taxon>
        <taxon>Acetivibrio</taxon>
    </lineage>
</organism>
<evidence type="ECO:0000313" key="3">
    <source>
        <dbReference type="Proteomes" id="UP000223596"/>
    </source>
</evidence>
<gene>
    <name evidence="2" type="ORF">M972_1117</name>
</gene>
<dbReference type="PANTHER" id="PTHR36109:SF2">
    <property type="entry name" value="MEMBRANE PROTEIN"/>
    <property type="match status" value="1"/>
</dbReference>
<dbReference type="InterPro" id="IPR052948">
    <property type="entry name" value="Low_temp-induced_all0457"/>
</dbReference>
<keyword evidence="1" id="KW-1133">Transmembrane helix</keyword>
<comment type="caution">
    <text evidence="2">The sequence shown here is derived from an EMBL/GenBank/DDBJ whole genome shotgun (WGS) entry which is preliminary data.</text>
</comment>
<keyword evidence="1" id="KW-0472">Membrane</keyword>
<dbReference type="EMBL" id="PDBW01000001">
    <property type="protein sequence ID" value="PFH01288.1"/>
    <property type="molecule type" value="Genomic_DNA"/>
</dbReference>
<dbReference type="GeneID" id="35804089"/>
<sequence length="177" mass="18219">MSKTVAAIFDNYSDAERAAYQIKEQGLRTDDISIVTKQGEKDDNTKGMFMGTTGQMNADMTAGRNKGGVNDNISDGVISGGILGGLAGLLIGAGSMVIPGLGIVAAAGPITGLVSGAVTGGIVGGLIDLGIPENKSRQYETDIKAGKTLFSMRTDDDKVEQISTILRNNGAVSVDSY</sequence>
<feature type="transmembrane region" description="Helical" evidence="1">
    <location>
        <begin position="110"/>
        <end position="131"/>
    </location>
</feature>
<feature type="transmembrane region" description="Helical" evidence="1">
    <location>
        <begin position="82"/>
        <end position="104"/>
    </location>
</feature>
<dbReference type="RefSeq" id="WP_003513294.1">
    <property type="nucleotide sequence ID" value="NZ_CP013828.1"/>
</dbReference>